<dbReference type="InterPro" id="IPR005325">
    <property type="entry name" value="DUF308_memb"/>
</dbReference>
<dbReference type="GO" id="GO:0005886">
    <property type="term" value="C:plasma membrane"/>
    <property type="evidence" value="ECO:0007669"/>
    <property type="project" value="TreeGrafter"/>
</dbReference>
<comment type="caution">
    <text evidence="2">The sequence shown here is derived from an EMBL/GenBank/DDBJ whole genome shotgun (WGS) entry which is preliminary data.</text>
</comment>
<dbReference type="PANTHER" id="PTHR34989:SF1">
    <property type="entry name" value="PROTEIN HDED"/>
    <property type="match status" value="1"/>
</dbReference>
<dbReference type="AlphaFoldDB" id="A0A645B9E1"/>
<feature type="transmembrane region" description="Helical" evidence="1">
    <location>
        <begin position="70"/>
        <end position="89"/>
    </location>
</feature>
<sequence>METLLKEVESGIKHWYIPLVVGIVLIAVGIWCIATPVASYLALAVVFAIGFFLSGIFETFFAIANRSGKWGWTLAMGIMSIIVGFLMMVNPGLSAVTLAFYVGFMLLFYSVTGISIALGMKEYYNDDWKTLMIVALLGIILSLIMLFKPAFAGISVVLWTAFTFFTIGFFRIYVAIRLRKIKKMLKNTE</sequence>
<reference evidence="2" key="1">
    <citation type="submission" date="2019-08" db="EMBL/GenBank/DDBJ databases">
        <authorList>
            <person name="Kucharzyk K."/>
            <person name="Murdoch R.W."/>
            <person name="Higgins S."/>
            <person name="Loffler F."/>
        </authorList>
    </citation>
    <scope>NUCLEOTIDE SEQUENCE</scope>
</reference>
<feature type="transmembrane region" description="Helical" evidence="1">
    <location>
        <begin position="15"/>
        <end position="34"/>
    </location>
</feature>
<keyword evidence="1" id="KW-1133">Transmembrane helix</keyword>
<proteinExistence type="predicted"/>
<feature type="transmembrane region" description="Helical" evidence="1">
    <location>
        <begin position="130"/>
        <end position="147"/>
    </location>
</feature>
<evidence type="ECO:0000256" key="1">
    <source>
        <dbReference type="SAM" id="Phobius"/>
    </source>
</evidence>
<gene>
    <name evidence="2" type="ORF">SDC9_106589</name>
</gene>
<dbReference type="EMBL" id="VSSQ01017437">
    <property type="protein sequence ID" value="MPM59743.1"/>
    <property type="molecule type" value="Genomic_DNA"/>
</dbReference>
<dbReference type="InterPro" id="IPR052712">
    <property type="entry name" value="Acid_resist_chaperone_HdeD"/>
</dbReference>
<feature type="transmembrane region" description="Helical" evidence="1">
    <location>
        <begin position="153"/>
        <end position="176"/>
    </location>
</feature>
<keyword evidence="1" id="KW-0472">Membrane</keyword>
<organism evidence="2">
    <name type="scientific">bioreactor metagenome</name>
    <dbReference type="NCBI Taxonomy" id="1076179"/>
    <lineage>
        <taxon>unclassified sequences</taxon>
        <taxon>metagenomes</taxon>
        <taxon>ecological metagenomes</taxon>
    </lineage>
</organism>
<evidence type="ECO:0008006" key="3">
    <source>
        <dbReference type="Google" id="ProtNLM"/>
    </source>
</evidence>
<keyword evidence="1" id="KW-0812">Transmembrane</keyword>
<evidence type="ECO:0000313" key="2">
    <source>
        <dbReference type="EMBL" id="MPM59743.1"/>
    </source>
</evidence>
<name>A0A645B9E1_9ZZZZ</name>
<protein>
    <recommendedName>
        <fullName evidence="3">Acid-resistance membrane protein</fullName>
    </recommendedName>
</protein>
<feature type="transmembrane region" description="Helical" evidence="1">
    <location>
        <begin position="95"/>
        <end position="118"/>
    </location>
</feature>
<dbReference type="Pfam" id="PF03729">
    <property type="entry name" value="DUF308"/>
    <property type="match status" value="2"/>
</dbReference>
<dbReference type="PANTHER" id="PTHR34989">
    <property type="entry name" value="PROTEIN HDED"/>
    <property type="match status" value="1"/>
</dbReference>
<accession>A0A645B9E1</accession>
<feature type="transmembrane region" description="Helical" evidence="1">
    <location>
        <begin position="40"/>
        <end position="63"/>
    </location>
</feature>